<proteinExistence type="predicted"/>
<dbReference type="PANTHER" id="PTHR13230:SF5">
    <property type="entry name" value="GENERAL TRANSCRIPTION FACTOR 3C POLYPEPTIDE 5"/>
    <property type="match status" value="1"/>
</dbReference>
<evidence type="ECO:0000313" key="8">
    <source>
        <dbReference type="EMBL" id="KAK0544262.1"/>
    </source>
</evidence>
<evidence type="ECO:0000259" key="6">
    <source>
        <dbReference type="Pfam" id="PF09734"/>
    </source>
</evidence>
<dbReference type="PANTHER" id="PTHR13230">
    <property type="entry name" value="GENERAL TRANSCRIPTION FACTOR IIIC, POLYPEPTIDE 5"/>
    <property type="match status" value="1"/>
</dbReference>
<comment type="caution">
    <text evidence="8">The sequence shown here is derived from an EMBL/GenBank/DDBJ whole genome shotgun (WGS) entry which is preliminary data.</text>
</comment>
<feature type="region of interest" description="Disordered" evidence="5">
    <location>
        <begin position="55"/>
        <end position="86"/>
    </location>
</feature>
<feature type="domain" description="Transcription factor IIIC subunit 5 HTH" evidence="6">
    <location>
        <begin position="333"/>
        <end position="482"/>
    </location>
</feature>
<evidence type="ECO:0000256" key="3">
    <source>
        <dbReference type="ARBA" id="ARBA00023163"/>
    </source>
</evidence>
<dbReference type="InterPro" id="IPR019136">
    <property type="entry name" value="TF_IIIC_su-5_HTH"/>
</dbReference>
<feature type="compositionally biased region" description="Low complexity" evidence="5">
    <location>
        <begin position="11"/>
        <end position="30"/>
    </location>
</feature>
<feature type="region of interest" description="Disordered" evidence="5">
    <location>
        <begin position="497"/>
        <end position="575"/>
    </location>
</feature>
<organism evidence="8 9">
    <name type="scientific">Tilletia horrida</name>
    <dbReference type="NCBI Taxonomy" id="155126"/>
    <lineage>
        <taxon>Eukaryota</taxon>
        <taxon>Fungi</taxon>
        <taxon>Dikarya</taxon>
        <taxon>Basidiomycota</taxon>
        <taxon>Ustilaginomycotina</taxon>
        <taxon>Exobasidiomycetes</taxon>
        <taxon>Tilletiales</taxon>
        <taxon>Tilletiaceae</taxon>
        <taxon>Tilletia</taxon>
    </lineage>
</organism>
<evidence type="ECO:0000256" key="1">
    <source>
        <dbReference type="ARBA" id="ARBA00004123"/>
    </source>
</evidence>
<dbReference type="GO" id="GO:0005634">
    <property type="term" value="C:nucleus"/>
    <property type="evidence" value="ECO:0007669"/>
    <property type="project" value="UniProtKB-SubCell"/>
</dbReference>
<sequence length="697" mass="77684">MDGVAATKNGPASREAGPSRSRGSAAAAFAPYTERLPRSDFLSIEYPGILRPTKKRRTERRNDADMMSVDEIPACDSSDDDIDEDLDTSPLARALSSLSPTPPPHNTPGIALNHIANVLHENTRLLECRLEAAAHPLHASSEDQGADNLDVYRHPIAGDILPTHDILCKITKRVWRRVRYTQRDRESTAADEREPEVKEYSIELLGPISNTVRFRRMADFAFQPEFAPHVPGERPDNTLVMRTSNGQYGPDVGAPRAASSSTAQNSSDSDTVDLGGSVSILKLQSMLRRMDFDAISKFRFAEPNSTYVEDEGVDGDAADSSSSKVKRSVAYLVPPPIFSRQEIPFPYHYKHSMGSNLVAIPKGDGQVERRYMNVQHYRGAGPTGIMLGSLKDAIPQGPDSIHERQLKYIDRATLEKIRKLFDERPIWSKLALINQFGPNEPFNLFNSKFYLPHVSYIIYDGPFRDSMVRYGYNPRREPESRLTNTSVNKLVTTRKKKALLQAPPETPQAPQAVDEDEEDQDGDEDGDVEMDDVTGSAARRRPPIEQNALNASDTPQPDIPSDDPKRTTHIFDGTSNPALTAMVNYSLIDIVDPLVQKYIYVEGKVNIRSSLDMKTGWYTRLAFERMKAAVSVRVKVARFESRLATAEEVEAAVLARMGDLKRGRAGSAPSEGEEDVGWWADHIDEQMMASTEPRDSW</sequence>
<keyword evidence="9" id="KW-1185">Reference proteome</keyword>
<evidence type="ECO:0000256" key="5">
    <source>
        <dbReference type="SAM" id="MobiDB-lite"/>
    </source>
</evidence>
<evidence type="ECO:0000256" key="4">
    <source>
        <dbReference type="ARBA" id="ARBA00023242"/>
    </source>
</evidence>
<keyword evidence="3" id="KW-0804">Transcription</keyword>
<dbReference type="Proteomes" id="UP001176517">
    <property type="component" value="Unassembled WGS sequence"/>
</dbReference>
<gene>
    <name evidence="8" type="primary">TFC1</name>
    <name evidence="8" type="ORF">OC846_006138</name>
</gene>
<evidence type="ECO:0000313" key="9">
    <source>
        <dbReference type="Proteomes" id="UP001176517"/>
    </source>
</evidence>
<feature type="compositionally biased region" description="Low complexity" evidence="5">
    <location>
        <begin position="257"/>
        <end position="269"/>
    </location>
</feature>
<feature type="compositionally biased region" description="Acidic residues" evidence="5">
    <location>
        <begin position="513"/>
        <end position="532"/>
    </location>
</feature>
<dbReference type="GO" id="GO:0001002">
    <property type="term" value="F:RNA polymerase III type 1 promoter sequence-specific DNA binding"/>
    <property type="evidence" value="ECO:0007669"/>
    <property type="project" value="TreeGrafter"/>
</dbReference>
<dbReference type="Gene3D" id="3.30.200.160">
    <property type="entry name" value="TFIIIC, subcomplex tauA, subunit Sfc1, barrel domain"/>
    <property type="match status" value="1"/>
</dbReference>
<keyword evidence="4" id="KW-0539">Nucleus</keyword>
<dbReference type="GO" id="GO:0000127">
    <property type="term" value="C:transcription factor TFIIIC complex"/>
    <property type="evidence" value="ECO:0007669"/>
    <property type="project" value="InterPro"/>
</dbReference>
<dbReference type="GO" id="GO:0001003">
    <property type="term" value="F:RNA polymerase III type 2 promoter sequence-specific DNA binding"/>
    <property type="evidence" value="ECO:0007669"/>
    <property type="project" value="TreeGrafter"/>
</dbReference>
<dbReference type="AlphaFoldDB" id="A0AAN6GJ78"/>
<feature type="region of interest" description="Disordered" evidence="5">
    <location>
        <begin position="1"/>
        <end position="30"/>
    </location>
</feature>
<comment type="subcellular location">
    <subcellularLocation>
        <location evidence="1">Nucleus</location>
    </subcellularLocation>
</comment>
<reference evidence="8" key="1">
    <citation type="journal article" date="2023" name="PhytoFront">
        <title>Draft Genome Resources of Seven Strains of Tilletia horrida, Causal Agent of Kernel Smut of Rice.</title>
        <authorList>
            <person name="Khanal S."/>
            <person name="Antony Babu S."/>
            <person name="Zhou X.G."/>
        </authorList>
    </citation>
    <scope>NUCLEOTIDE SEQUENCE</scope>
    <source>
        <strain evidence="8">TX6</strain>
    </source>
</reference>
<feature type="compositionally biased region" description="Low complexity" evidence="5">
    <location>
        <begin position="499"/>
        <end position="512"/>
    </location>
</feature>
<keyword evidence="2" id="KW-0238">DNA-binding</keyword>
<dbReference type="InterPro" id="IPR041499">
    <property type="entry name" value="Tfc1/Sfc1_N"/>
</dbReference>
<dbReference type="Pfam" id="PF09734">
    <property type="entry name" value="Tau95"/>
    <property type="match status" value="1"/>
</dbReference>
<evidence type="ECO:0000256" key="2">
    <source>
        <dbReference type="ARBA" id="ARBA00023125"/>
    </source>
</evidence>
<feature type="region of interest" description="Disordered" evidence="5">
    <location>
        <begin position="226"/>
        <end position="271"/>
    </location>
</feature>
<dbReference type="Pfam" id="PF17682">
    <property type="entry name" value="Tau95_N"/>
    <property type="match status" value="1"/>
</dbReference>
<feature type="domain" description="Transcription factor IIIC subunit Tfc1/Sfc1 triple barrel" evidence="7">
    <location>
        <begin position="114"/>
        <end position="222"/>
    </location>
</feature>
<protein>
    <submittedName>
        <fullName evidence="8">Tau 95 subunit of transcription factor TFIIIC</fullName>
    </submittedName>
</protein>
<dbReference type="EMBL" id="JAPDMZ010000293">
    <property type="protein sequence ID" value="KAK0544262.1"/>
    <property type="molecule type" value="Genomic_DNA"/>
</dbReference>
<evidence type="ECO:0000259" key="7">
    <source>
        <dbReference type="Pfam" id="PF17682"/>
    </source>
</evidence>
<name>A0AAN6GJ78_9BASI</name>
<accession>A0AAN6GJ78</accession>
<dbReference type="InterPro" id="IPR042536">
    <property type="entry name" value="TFIIIC_tauA_Sfc1"/>
</dbReference>
<dbReference type="GO" id="GO:0006384">
    <property type="term" value="P:transcription initiation at RNA polymerase III promoter"/>
    <property type="evidence" value="ECO:0007669"/>
    <property type="project" value="InterPro"/>
</dbReference>
<feature type="compositionally biased region" description="Acidic residues" evidence="5">
    <location>
        <begin position="77"/>
        <end position="86"/>
    </location>
</feature>
<dbReference type="InterPro" id="IPR040454">
    <property type="entry name" value="TF_IIIC_Tfc1/Sfc1"/>
</dbReference>